<name>A0A1E3P3B3_WICAA</name>
<feature type="transmembrane region" description="Helical" evidence="2">
    <location>
        <begin position="180"/>
        <end position="200"/>
    </location>
</feature>
<feature type="transmembrane region" description="Helical" evidence="2">
    <location>
        <begin position="61"/>
        <end position="83"/>
    </location>
</feature>
<feature type="transmembrane region" description="Helical" evidence="2">
    <location>
        <begin position="415"/>
        <end position="433"/>
    </location>
</feature>
<dbReference type="GeneID" id="30197674"/>
<keyword evidence="2" id="KW-1133">Transmembrane helix</keyword>
<dbReference type="InterPro" id="IPR050327">
    <property type="entry name" value="Proton-linked_MCT"/>
</dbReference>
<evidence type="ECO:0000313" key="4">
    <source>
        <dbReference type="Proteomes" id="UP000094112"/>
    </source>
</evidence>
<feature type="transmembrane region" description="Helical" evidence="2">
    <location>
        <begin position="248"/>
        <end position="269"/>
    </location>
</feature>
<evidence type="ECO:0000256" key="1">
    <source>
        <dbReference type="SAM" id="MobiDB-lite"/>
    </source>
</evidence>
<evidence type="ECO:0008006" key="5">
    <source>
        <dbReference type="Google" id="ProtNLM"/>
    </source>
</evidence>
<organism evidence="3 4">
    <name type="scientific">Wickerhamomyces anomalus (strain ATCC 58044 / CBS 1984 / NCYC 433 / NRRL Y-366-8)</name>
    <name type="common">Yeast</name>
    <name type="synonym">Hansenula anomala</name>
    <dbReference type="NCBI Taxonomy" id="683960"/>
    <lineage>
        <taxon>Eukaryota</taxon>
        <taxon>Fungi</taxon>
        <taxon>Dikarya</taxon>
        <taxon>Ascomycota</taxon>
        <taxon>Saccharomycotina</taxon>
        <taxon>Saccharomycetes</taxon>
        <taxon>Phaffomycetales</taxon>
        <taxon>Wickerhamomycetaceae</taxon>
        <taxon>Wickerhamomyces</taxon>
    </lineage>
</organism>
<feature type="transmembrane region" description="Helical" evidence="2">
    <location>
        <begin position="337"/>
        <end position="358"/>
    </location>
</feature>
<feature type="transmembrane region" description="Helical" evidence="2">
    <location>
        <begin position="103"/>
        <end position="126"/>
    </location>
</feature>
<dbReference type="InterPro" id="IPR036259">
    <property type="entry name" value="MFS_trans_sf"/>
</dbReference>
<dbReference type="PANTHER" id="PTHR11360:SF319">
    <property type="entry name" value="MAJOR FACILITATOR SUPERFAMILY (MFS) PROFILE DOMAIN-CONTAINING PROTEIN"/>
    <property type="match status" value="1"/>
</dbReference>
<protein>
    <recommendedName>
        <fullName evidence="5">Major facilitator superfamily (MFS) profile domain-containing protein</fullName>
    </recommendedName>
</protein>
<evidence type="ECO:0000313" key="3">
    <source>
        <dbReference type="EMBL" id="ODQ59694.1"/>
    </source>
</evidence>
<proteinExistence type="predicted"/>
<feature type="transmembrane region" description="Helical" evidence="2">
    <location>
        <begin position="378"/>
        <end position="400"/>
    </location>
</feature>
<dbReference type="Proteomes" id="UP000094112">
    <property type="component" value="Unassembled WGS sequence"/>
</dbReference>
<feature type="region of interest" description="Disordered" evidence="1">
    <location>
        <begin position="1"/>
        <end position="49"/>
    </location>
</feature>
<accession>A0A1E3P3B3</accession>
<dbReference type="OrthoDB" id="6499973at2759"/>
<dbReference type="RefSeq" id="XP_019038901.1">
    <property type="nucleotide sequence ID" value="XM_019180428.1"/>
</dbReference>
<dbReference type="AlphaFoldDB" id="A0A1E3P3B3"/>
<gene>
    <name evidence="3" type="ORF">WICANDRAFT_104760</name>
</gene>
<feature type="compositionally biased region" description="Basic and acidic residues" evidence="1">
    <location>
        <begin position="21"/>
        <end position="39"/>
    </location>
</feature>
<keyword evidence="4" id="KW-1185">Reference proteome</keyword>
<evidence type="ECO:0000256" key="2">
    <source>
        <dbReference type="SAM" id="Phobius"/>
    </source>
</evidence>
<dbReference type="PANTHER" id="PTHR11360">
    <property type="entry name" value="MONOCARBOXYLATE TRANSPORTER"/>
    <property type="match status" value="1"/>
</dbReference>
<sequence length="445" mass="49533">MSPQLLVDPGSDPANIDEDAGDRYEQDRKQYTQDQEKQQTKTTVQTGEADDLEFPEGGKGWLVILGCGLGSFMGFGMINSYGVFQTHYETVLYSNVSSSKLSIIGACQASILYFFAPLMIPLVHAFGIRQILILGCSMMNGSKGKELLDLVFLLHIFVSLGGVIWPIIFKNMIGKHGFEWTVRTIVFLYIPLGLAVIFLIPQKLDDIYVFKEETISNSKWNNEKIKQLPLAYQRIFKNWTLVIKDPRFLLILVSNLIGAFGSYPAIFYIDFFSHALSPNSSVSSYITVIYNALGGPGRILPALLADRIGRVNVLLIWLFWSAIAVLALWIPSIKEKIFSLYVFFVAFLGFTAGPYFSLHPACLGQIFGIRGSEPRMQLFMITASPGAILGCIIAGSFVPVDSNDRSLILVSFNKVAIYSGLMLMACTWVLLFVRASISRKISVFI</sequence>
<dbReference type="EMBL" id="KV454210">
    <property type="protein sequence ID" value="ODQ59694.1"/>
    <property type="molecule type" value="Genomic_DNA"/>
</dbReference>
<feature type="transmembrane region" description="Helical" evidence="2">
    <location>
        <begin position="281"/>
        <end position="300"/>
    </location>
</feature>
<feature type="transmembrane region" description="Helical" evidence="2">
    <location>
        <begin position="147"/>
        <end position="168"/>
    </location>
</feature>
<keyword evidence="2" id="KW-0472">Membrane</keyword>
<keyword evidence="2" id="KW-0812">Transmembrane</keyword>
<feature type="transmembrane region" description="Helical" evidence="2">
    <location>
        <begin position="312"/>
        <end position="331"/>
    </location>
</feature>
<reference evidence="3 4" key="1">
    <citation type="journal article" date="2016" name="Proc. Natl. Acad. Sci. U.S.A.">
        <title>Comparative genomics of biotechnologically important yeasts.</title>
        <authorList>
            <person name="Riley R."/>
            <person name="Haridas S."/>
            <person name="Wolfe K.H."/>
            <person name="Lopes M.R."/>
            <person name="Hittinger C.T."/>
            <person name="Goeker M."/>
            <person name="Salamov A.A."/>
            <person name="Wisecaver J.H."/>
            <person name="Long T.M."/>
            <person name="Calvey C.H."/>
            <person name="Aerts A.L."/>
            <person name="Barry K.W."/>
            <person name="Choi C."/>
            <person name="Clum A."/>
            <person name="Coughlan A.Y."/>
            <person name="Deshpande S."/>
            <person name="Douglass A.P."/>
            <person name="Hanson S.J."/>
            <person name="Klenk H.-P."/>
            <person name="LaButti K.M."/>
            <person name="Lapidus A."/>
            <person name="Lindquist E.A."/>
            <person name="Lipzen A.M."/>
            <person name="Meier-Kolthoff J.P."/>
            <person name="Ohm R.A."/>
            <person name="Otillar R.P."/>
            <person name="Pangilinan J.L."/>
            <person name="Peng Y."/>
            <person name="Rokas A."/>
            <person name="Rosa C.A."/>
            <person name="Scheuner C."/>
            <person name="Sibirny A.A."/>
            <person name="Slot J.C."/>
            <person name="Stielow J.B."/>
            <person name="Sun H."/>
            <person name="Kurtzman C.P."/>
            <person name="Blackwell M."/>
            <person name="Grigoriev I.V."/>
            <person name="Jeffries T.W."/>
        </authorList>
    </citation>
    <scope>NUCLEOTIDE SEQUENCE [LARGE SCALE GENOMIC DNA]</scope>
    <source>
        <strain evidence="4">ATCC 58044 / CBS 1984 / NCYC 433 / NRRL Y-366-8</strain>
    </source>
</reference>
<dbReference type="SUPFAM" id="SSF103473">
    <property type="entry name" value="MFS general substrate transporter"/>
    <property type="match status" value="1"/>
</dbReference>
<dbReference type="Gene3D" id="1.20.1250.20">
    <property type="entry name" value="MFS general substrate transporter like domains"/>
    <property type="match status" value="1"/>
</dbReference>